<accession>A0A1C5J6Y3</accession>
<dbReference type="SUPFAM" id="SSF46894">
    <property type="entry name" value="C-terminal effector domain of the bipartite response regulators"/>
    <property type="match status" value="1"/>
</dbReference>
<evidence type="ECO:0000256" key="2">
    <source>
        <dbReference type="ARBA" id="ARBA00023015"/>
    </source>
</evidence>
<dbReference type="InterPro" id="IPR002182">
    <property type="entry name" value="NB-ARC"/>
</dbReference>
<dbReference type="InterPro" id="IPR001867">
    <property type="entry name" value="OmpR/PhoB-type_DNA-bd"/>
</dbReference>
<dbReference type="RefSeq" id="WP_091301548.1">
    <property type="nucleotide sequence ID" value="NZ_FMDN01000023.1"/>
</dbReference>
<dbReference type="AlphaFoldDB" id="A0A1C5J6Y3"/>
<organism evidence="8 9">
    <name type="scientific">Micromonospora halophytica</name>
    <dbReference type="NCBI Taxonomy" id="47864"/>
    <lineage>
        <taxon>Bacteria</taxon>
        <taxon>Bacillati</taxon>
        <taxon>Actinomycetota</taxon>
        <taxon>Actinomycetes</taxon>
        <taxon>Micromonosporales</taxon>
        <taxon>Micromonosporaceae</taxon>
        <taxon>Micromonospora</taxon>
    </lineage>
</organism>
<dbReference type="Gene3D" id="1.10.10.10">
    <property type="entry name" value="Winged helix-like DNA-binding domain superfamily/Winged helix DNA-binding domain"/>
    <property type="match status" value="1"/>
</dbReference>
<dbReference type="InterPro" id="IPR019734">
    <property type="entry name" value="TPR_rpt"/>
</dbReference>
<dbReference type="Proteomes" id="UP000199408">
    <property type="component" value="Unassembled WGS sequence"/>
</dbReference>
<dbReference type="GO" id="GO:0003677">
    <property type="term" value="F:DNA binding"/>
    <property type="evidence" value="ECO:0007669"/>
    <property type="project" value="UniProtKB-UniRule"/>
</dbReference>
<dbReference type="STRING" id="47864.GA0070560_12326"/>
<keyword evidence="5" id="KW-0802">TPR repeat</keyword>
<evidence type="ECO:0000256" key="5">
    <source>
        <dbReference type="PROSITE-ProRule" id="PRU00339"/>
    </source>
</evidence>
<evidence type="ECO:0000256" key="1">
    <source>
        <dbReference type="ARBA" id="ARBA00005820"/>
    </source>
</evidence>
<dbReference type="GO" id="GO:0043531">
    <property type="term" value="F:ADP binding"/>
    <property type="evidence" value="ECO:0007669"/>
    <property type="project" value="InterPro"/>
</dbReference>
<evidence type="ECO:0000259" key="7">
    <source>
        <dbReference type="PROSITE" id="PS51755"/>
    </source>
</evidence>
<dbReference type="InterPro" id="IPR027417">
    <property type="entry name" value="P-loop_NTPase"/>
</dbReference>
<dbReference type="SMART" id="SM00862">
    <property type="entry name" value="Trans_reg_C"/>
    <property type="match status" value="1"/>
</dbReference>
<name>A0A1C5J6Y3_9ACTN</name>
<dbReference type="SMART" id="SM00028">
    <property type="entry name" value="TPR"/>
    <property type="match status" value="5"/>
</dbReference>
<dbReference type="SUPFAM" id="SSF52540">
    <property type="entry name" value="P-loop containing nucleoside triphosphate hydrolases"/>
    <property type="match status" value="1"/>
</dbReference>
<dbReference type="PROSITE" id="PS50005">
    <property type="entry name" value="TPR"/>
    <property type="match status" value="1"/>
</dbReference>
<dbReference type="InterPro" id="IPR036388">
    <property type="entry name" value="WH-like_DNA-bd_sf"/>
</dbReference>
<evidence type="ECO:0000256" key="3">
    <source>
        <dbReference type="ARBA" id="ARBA00023125"/>
    </source>
</evidence>
<evidence type="ECO:0000313" key="9">
    <source>
        <dbReference type="Proteomes" id="UP000199408"/>
    </source>
</evidence>
<dbReference type="EMBL" id="FMDN01000023">
    <property type="protein sequence ID" value="SCG66307.1"/>
    <property type="molecule type" value="Genomic_DNA"/>
</dbReference>
<dbReference type="Pfam" id="PF13424">
    <property type="entry name" value="TPR_12"/>
    <property type="match status" value="2"/>
</dbReference>
<keyword evidence="9" id="KW-1185">Reference proteome</keyword>
<proteinExistence type="inferred from homology"/>
<dbReference type="PROSITE" id="PS51755">
    <property type="entry name" value="OMPR_PHOB"/>
    <property type="match status" value="1"/>
</dbReference>
<dbReference type="InterPro" id="IPR016032">
    <property type="entry name" value="Sig_transdc_resp-reg_C-effctor"/>
</dbReference>
<reference evidence="9" key="1">
    <citation type="submission" date="2016-06" db="EMBL/GenBank/DDBJ databases">
        <authorList>
            <person name="Varghese N."/>
        </authorList>
    </citation>
    <scope>NUCLEOTIDE SEQUENCE [LARGE SCALE GENOMIC DNA]</scope>
    <source>
        <strain evidence="9">DSM 43171</strain>
    </source>
</reference>
<dbReference type="PANTHER" id="PTHR35807">
    <property type="entry name" value="TRANSCRIPTIONAL REGULATOR REDD-RELATED"/>
    <property type="match status" value="1"/>
</dbReference>
<dbReference type="InterPro" id="IPR005158">
    <property type="entry name" value="BTAD"/>
</dbReference>
<feature type="DNA-binding region" description="OmpR/PhoB-type" evidence="6">
    <location>
        <begin position="1"/>
        <end position="90"/>
    </location>
</feature>
<dbReference type="Pfam" id="PF00486">
    <property type="entry name" value="Trans_reg_C"/>
    <property type="match status" value="1"/>
</dbReference>
<feature type="domain" description="OmpR/PhoB-type" evidence="7">
    <location>
        <begin position="1"/>
        <end position="90"/>
    </location>
</feature>
<protein>
    <submittedName>
        <fullName evidence="8">DNA-binding transcriptional activator of the SARP family</fullName>
    </submittedName>
</protein>
<dbReference type="PANTHER" id="PTHR35807:SF1">
    <property type="entry name" value="TRANSCRIPTIONAL REGULATOR REDD"/>
    <property type="match status" value="1"/>
</dbReference>
<keyword evidence="2" id="KW-0805">Transcription regulation</keyword>
<keyword evidence="4" id="KW-0804">Transcription</keyword>
<dbReference type="Gene3D" id="1.25.40.10">
    <property type="entry name" value="Tetratricopeptide repeat domain"/>
    <property type="match status" value="2"/>
</dbReference>
<dbReference type="Pfam" id="PF00931">
    <property type="entry name" value="NB-ARC"/>
    <property type="match status" value="1"/>
</dbReference>
<dbReference type="CDD" id="cd15831">
    <property type="entry name" value="BTAD"/>
    <property type="match status" value="1"/>
</dbReference>
<evidence type="ECO:0000256" key="6">
    <source>
        <dbReference type="PROSITE-ProRule" id="PRU01091"/>
    </source>
</evidence>
<gene>
    <name evidence="8" type="ORF">GA0070560_12326</name>
</gene>
<dbReference type="PRINTS" id="PR00364">
    <property type="entry name" value="DISEASERSIST"/>
</dbReference>
<evidence type="ECO:0000256" key="4">
    <source>
        <dbReference type="ARBA" id="ARBA00023163"/>
    </source>
</evidence>
<dbReference type="SUPFAM" id="SSF48452">
    <property type="entry name" value="TPR-like"/>
    <property type="match status" value="2"/>
</dbReference>
<dbReference type="GO" id="GO:0000160">
    <property type="term" value="P:phosphorelay signal transduction system"/>
    <property type="evidence" value="ECO:0007669"/>
    <property type="project" value="InterPro"/>
</dbReference>
<dbReference type="Gene3D" id="3.40.50.300">
    <property type="entry name" value="P-loop containing nucleotide triphosphate hydrolases"/>
    <property type="match status" value="1"/>
</dbReference>
<dbReference type="Pfam" id="PF03704">
    <property type="entry name" value="BTAD"/>
    <property type="match status" value="1"/>
</dbReference>
<keyword evidence="3 6" id="KW-0238">DNA-binding</keyword>
<feature type="repeat" description="TPR" evidence="5">
    <location>
        <begin position="848"/>
        <end position="881"/>
    </location>
</feature>
<dbReference type="OrthoDB" id="7628974at2"/>
<dbReference type="InterPro" id="IPR011990">
    <property type="entry name" value="TPR-like_helical_dom_sf"/>
</dbReference>
<dbReference type="InterPro" id="IPR051677">
    <property type="entry name" value="AfsR-DnrI-RedD_regulator"/>
</dbReference>
<sequence length="955" mass="103901">MQVRLLGPVDVTVRDVVRPVRGLRRKALLAALALHAGHPVDADRLIEIVWDGRPPSTASNSLQRHVSYLRGDLGARETITASLHGYVLDLPGEGTDVDVAERLVRESRDPGDPAGNAARLRTALALWRGRPLADVSSLSWMNEQAERLTRIELEAVQALVDARLALGEHAPLVPDLERLAGRHPYHEQIHHKLMLALYRSGRQAEALNTYQRLRTTLADELGIHPSRELRELAAAILRQDATLDPPAAPVRLTSTPTAGPVPAQLPVPARGFTGRRRELAQLDELLGAAQAAHRTGSATTVVVVLSGTAGVGKTTFATHWAHQTAGRFPDGQLYVNLHGFDANGALTSPAAAIRGFLDAYGVPAQQIPAGLAAQSALYRSVLAGKRTLVVLDNARDAEQVRPLLPAAPGCLVLITSRNQLTPLVASEGAHPLVLDLLPPQDARDLLARRIGAARVAAEPATVDDIIAQSARLPLALAIVAARAATRPAFPLAALAAELRQAADGPDTDLGPFHAGDPATDMRAVFSWSYRTLSPRAARLFRLLGLHPGPDITVPAVASLAGLPTAQIRELLTELTRTHLLTEHAPGRYTFHDLLRAYARELAGIRDSAEDRHHAQHRMFDHYLHSADSAARRLDPHRETIIPGPPHPDVLAETFAGYGPALAWYTAEKAILTATIEQAARCGFDGHSWRLAWTLFDFLDIHGYWHDLITVQSVALASARRLADGRGQAHAHWGLARAHAQLTGNDEALTHFQHALALFEQTGDRTSQAHTQLNLAWANDREGRYAQALLHAREATALYEAIGDLAGQADGHNAIGWYLTHLGEHEQALTYCRQSLTLHEETGDQRGITQAWDSLGYVHTNLSEFDQAADCYQRALDLIRQLRIRYDETIVLTHLGDSRHAAGDVPGARLAWRHALTILDELQHQDAAAVRTKLHQLAVATRPTDDSGRTTVVNRS</sequence>
<evidence type="ECO:0000313" key="8">
    <source>
        <dbReference type="EMBL" id="SCG66307.1"/>
    </source>
</evidence>
<comment type="similarity">
    <text evidence="1">Belongs to the AfsR/DnrI/RedD regulatory family.</text>
</comment>
<dbReference type="GO" id="GO:0006355">
    <property type="term" value="P:regulation of DNA-templated transcription"/>
    <property type="evidence" value="ECO:0007669"/>
    <property type="project" value="InterPro"/>
</dbReference>
<dbReference type="SMART" id="SM01043">
    <property type="entry name" value="BTAD"/>
    <property type="match status" value="1"/>
</dbReference>